<reference evidence="2 3" key="1">
    <citation type="journal article" date="2009" name="Infect. Immun.">
        <title>Comparative genomics reveal extensive transposon-mediated genomic plasticity and diversity among potential effector proteins within the genus Coxiella.</title>
        <authorList>
            <person name="Beare P.A."/>
            <person name="Unsworth N."/>
            <person name="Andoh M."/>
            <person name="Voth D.E."/>
            <person name="Omsland A."/>
            <person name="Gilk S.D."/>
            <person name="Williams K.P."/>
            <person name="Sobral B.W."/>
            <person name="Kupko J.J.III."/>
            <person name="Porcella S.F."/>
            <person name="Samuel J.E."/>
            <person name="Heinzen R.A."/>
        </authorList>
    </citation>
    <scope>NUCLEOTIDE SEQUENCE [LARGE SCALE GENOMIC DNA]</scope>
    <source>
        <strain evidence="2 3">Dugway 5J108-111</strain>
    </source>
</reference>
<dbReference type="PANTHER" id="PTHR35586">
    <property type="entry name" value="SLL1691 PROTEIN"/>
    <property type="match status" value="1"/>
</dbReference>
<dbReference type="PANTHER" id="PTHR35586:SF1">
    <property type="entry name" value="SLL1691 PROTEIN"/>
    <property type="match status" value="1"/>
</dbReference>
<name>A9KBX6_COXBN</name>
<dbReference type="KEGG" id="cbd:CBUD_0248"/>
<dbReference type="AlphaFoldDB" id="A9KBX6"/>
<dbReference type="Pfam" id="PF14261">
    <property type="entry name" value="DUF4351"/>
    <property type="match status" value="1"/>
</dbReference>
<dbReference type="HOGENOM" id="CLU_071039_2_1_6"/>
<dbReference type="InterPro" id="IPR025587">
    <property type="entry name" value="DUF4351"/>
</dbReference>
<accession>A9KBX6</accession>
<evidence type="ECO:0000313" key="2">
    <source>
        <dbReference type="EMBL" id="ABS78024.1"/>
    </source>
</evidence>
<gene>
    <name evidence="2" type="ordered locus">CBUD_0248</name>
</gene>
<sequence>MAVAYQSKDTAWKEILEAYFKEFIALCLPDLDKLIDWLIHLPKAFEIEYRETVYQWEENNMAYISSIERFGIQKGLQKGLQQGRQEGEYALLLKLLQRKFHGVPADYRQKLEKADADTLLKWGERLLDANSLEEIFHD</sequence>
<protein>
    <submittedName>
        <fullName evidence="2">Hypothetical cytosolic protein</fullName>
    </submittedName>
</protein>
<evidence type="ECO:0000259" key="1">
    <source>
        <dbReference type="Pfam" id="PF14261"/>
    </source>
</evidence>
<dbReference type="Proteomes" id="UP000008555">
    <property type="component" value="Chromosome"/>
</dbReference>
<proteinExistence type="predicted"/>
<organism evidence="2 3">
    <name type="scientific">Coxiella burnetii (strain Dugway 5J108-111)</name>
    <dbReference type="NCBI Taxonomy" id="434922"/>
    <lineage>
        <taxon>Bacteria</taxon>
        <taxon>Pseudomonadati</taxon>
        <taxon>Pseudomonadota</taxon>
        <taxon>Gammaproteobacteria</taxon>
        <taxon>Legionellales</taxon>
        <taxon>Coxiellaceae</taxon>
        <taxon>Coxiella</taxon>
    </lineage>
</organism>
<feature type="domain" description="DUF4351" evidence="1">
    <location>
        <begin position="81"/>
        <end position="134"/>
    </location>
</feature>
<dbReference type="EMBL" id="CP000733">
    <property type="protein sequence ID" value="ABS78024.1"/>
    <property type="molecule type" value="Genomic_DNA"/>
</dbReference>
<evidence type="ECO:0000313" key="3">
    <source>
        <dbReference type="Proteomes" id="UP000008555"/>
    </source>
</evidence>